<dbReference type="InterPro" id="IPR000917">
    <property type="entry name" value="Sulfatase_N"/>
</dbReference>
<comment type="PTM">
    <text evidence="9">The conversion to 3-oxoalanine (also known as C-formylglycine, FGly), of a serine or cysteine residue in prokaryotes and of a cysteine residue in eukaryotes, is critical for catalytic activity.</text>
</comment>
<organism evidence="12 13">
    <name type="scientific">Geomonas limicola</name>
    <dbReference type="NCBI Taxonomy" id="2740186"/>
    <lineage>
        <taxon>Bacteria</taxon>
        <taxon>Pseudomonadati</taxon>
        <taxon>Thermodesulfobacteriota</taxon>
        <taxon>Desulfuromonadia</taxon>
        <taxon>Geobacterales</taxon>
        <taxon>Geobacteraceae</taxon>
        <taxon>Geomonas</taxon>
    </lineage>
</organism>
<evidence type="ECO:0000256" key="10">
    <source>
        <dbReference type="SAM" id="Phobius"/>
    </source>
</evidence>
<feature type="transmembrane region" description="Helical" evidence="10">
    <location>
        <begin position="63"/>
        <end position="87"/>
    </location>
</feature>
<keyword evidence="4 10" id="KW-1133">Transmembrane helix</keyword>
<evidence type="ECO:0000256" key="4">
    <source>
        <dbReference type="ARBA" id="ARBA00022989"/>
    </source>
</evidence>
<dbReference type="InterPro" id="IPR012160">
    <property type="entry name" value="LtaS-like"/>
</dbReference>
<feature type="binding site" evidence="8">
    <location>
        <position position="296"/>
    </location>
    <ligand>
        <name>Mn(2+)</name>
        <dbReference type="ChEBI" id="CHEBI:29035"/>
    </ligand>
</feature>
<protein>
    <submittedName>
        <fullName evidence="12">Sulfatase</fullName>
    </submittedName>
</protein>
<evidence type="ECO:0000313" key="12">
    <source>
        <dbReference type="EMBL" id="GFO70706.1"/>
    </source>
</evidence>
<keyword evidence="13" id="KW-1185">Reference proteome</keyword>
<dbReference type="GO" id="GO:0046872">
    <property type="term" value="F:metal ion binding"/>
    <property type="evidence" value="ECO:0007669"/>
    <property type="project" value="UniProtKB-KW"/>
</dbReference>
<evidence type="ECO:0000256" key="6">
    <source>
        <dbReference type="PIRSR" id="PIRSR005091-1"/>
    </source>
</evidence>
<comment type="caution">
    <text evidence="12">The sequence shown here is derived from an EMBL/GenBank/DDBJ whole genome shotgun (WGS) entry which is preliminary data.</text>
</comment>
<evidence type="ECO:0000256" key="8">
    <source>
        <dbReference type="PIRSR" id="PIRSR005091-3"/>
    </source>
</evidence>
<name>A0A6V8NDT8_9BACT</name>
<reference evidence="13" key="1">
    <citation type="submission" date="2020-06" db="EMBL/GenBank/DDBJ databases">
        <title>Draft genomic sequecing of Geomonas sp. Red745.</title>
        <authorList>
            <person name="Itoh H."/>
            <person name="Xu Z.X."/>
            <person name="Ushijima N."/>
            <person name="Masuda Y."/>
            <person name="Shiratori Y."/>
            <person name="Senoo K."/>
        </authorList>
    </citation>
    <scope>NUCLEOTIDE SEQUENCE [LARGE SCALE GENOMIC DNA]</scope>
    <source>
        <strain evidence="13">Red745</strain>
    </source>
</reference>
<dbReference type="Pfam" id="PF00884">
    <property type="entry name" value="Sulfatase"/>
    <property type="match status" value="1"/>
</dbReference>
<evidence type="ECO:0000256" key="1">
    <source>
        <dbReference type="ARBA" id="ARBA00004651"/>
    </source>
</evidence>
<keyword evidence="7" id="KW-0479">Metal-binding</keyword>
<dbReference type="Gene3D" id="3.40.720.10">
    <property type="entry name" value="Alkaline Phosphatase, subunit A"/>
    <property type="match status" value="1"/>
</dbReference>
<dbReference type="PIRSF" id="PIRSF005091">
    <property type="entry name" value="Mmb_sulf_HI1246"/>
    <property type="match status" value="1"/>
</dbReference>
<feature type="transmembrane region" description="Helical" evidence="10">
    <location>
        <begin position="21"/>
        <end position="43"/>
    </location>
</feature>
<feature type="transmembrane region" description="Helical" evidence="10">
    <location>
        <begin position="190"/>
        <end position="207"/>
    </location>
</feature>
<evidence type="ECO:0000259" key="11">
    <source>
        <dbReference type="Pfam" id="PF00884"/>
    </source>
</evidence>
<dbReference type="RefSeq" id="WP_183363313.1">
    <property type="nucleotide sequence ID" value="NZ_BLXZ01000011.1"/>
</dbReference>
<feature type="active site" evidence="6">
    <location>
        <position position="336"/>
    </location>
</feature>
<dbReference type="SUPFAM" id="SSF53649">
    <property type="entry name" value="Alkaline phosphatase-like"/>
    <property type="match status" value="1"/>
</dbReference>
<keyword evidence="2" id="KW-1003">Cell membrane</keyword>
<feature type="modified residue" description="3-oxoalanine (Ser)" evidence="9">
    <location>
        <position position="336"/>
    </location>
</feature>
<dbReference type="PANTHER" id="PTHR47371">
    <property type="entry name" value="LIPOTEICHOIC ACID SYNTHASE"/>
    <property type="match status" value="1"/>
</dbReference>
<feature type="binding site" evidence="7">
    <location>
        <position position="451"/>
    </location>
    <ligand>
        <name>substrate</name>
    </ligand>
</feature>
<dbReference type="CDD" id="cd16015">
    <property type="entry name" value="LTA_synthase"/>
    <property type="match status" value="1"/>
</dbReference>
<feature type="transmembrane region" description="Helical" evidence="10">
    <location>
        <begin position="143"/>
        <end position="169"/>
    </location>
</feature>
<dbReference type="PANTHER" id="PTHR47371:SF3">
    <property type="entry name" value="PHOSPHOGLYCEROL TRANSFERASE I"/>
    <property type="match status" value="1"/>
</dbReference>
<dbReference type="InterPro" id="IPR050448">
    <property type="entry name" value="OpgB/LTA_synthase_biosynth"/>
</dbReference>
<keyword evidence="5 10" id="KW-0472">Membrane</keyword>
<keyword evidence="7" id="KW-0464">Manganese</keyword>
<dbReference type="Gene3D" id="3.30.1120.80">
    <property type="match status" value="1"/>
</dbReference>
<keyword evidence="3 10" id="KW-0812">Transmembrane</keyword>
<evidence type="ECO:0000256" key="7">
    <source>
        <dbReference type="PIRSR" id="PIRSR005091-2"/>
    </source>
</evidence>
<comment type="subcellular location">
    <subcellularLocation>
        <location evidence="1">Cell membrane</location>
        <topology evidence="1">Multi-pass membrane protein</topology>
    </subcellularLocation>
</comment>
<evidence type="ECO:0000256" key="9">
    <source>
        <dbReference type="PIRSR" id="PIRSR600917-52"/>
    </source>
</evidence>
<feature type="domain" description="Sulfatase N-terminal" evidence="11">
    <location>
        <begin position="288"/>
        <end position="560"/>
    </location>
</feature>
<dbReference type="InterPro" id="IPR017850">
    <property type="entry name" value="Alkaline_phosphatase_core_sf"/>
</dbReference>
<sequence>MNDFSKASRAPEGFLPEVKAFAGFLLRYGITWLVFFLLCRIAFVGYHFDKLRGLDAATLAGIFGYGLYIDLSSSCYLVAVPYLLWLANRYYPIPKAASLAKIYTWCCFVLAALITGGDLQSYQEYGAKLNAQTVAYLRYPKEALASISSSPLVLLFGLAGLLVVAGVLLQRTLCTGLYSERGGRGVRAGVLRAGLGILGAGFIFLGIRGSVGVAPMNPSFVYFSQHQFANHAALNASWNLLYDVKYYLRHKGNSFVYLAEDEAKGRVERIMGRGASNDTEEVLTTKRPNIVLFILESWTADLIGSLGGEKGVAPFFDELAKDGMLFTDFYANGYRSSYGIAAVLSGFPSTPEGSVLNHPLKMERLPTLGGSLAQAGYATQFHYGGDDRFDDMHAFFVHSGFQKIVNRDSFRKEDMNSKWGAQDHVLFKRVIDDLNSERTPFFSAMFTLSSHEPFEVPMQPVFPGRDEISLFKNSVHYSDRSLKGFFEQARKQSWYANTLFIFVADHGHSLPLHRSDIVPERYHIPLLLYGEVIKPSYRGVRRAEIGAQSDIAATVLAQLGLSHDGFTWSNNLFNRHRNNYAFYNSYTGFALRTPEQTTVFDNVSRKVVLRTGPELPEARQVETLKDAQAYMQYLYSRYAGL</sequence>
<dbReference type="AlphaFoldDB" id="A0A6V8NDT8"/>
<dbReference type="EMBL" id="BLXZ01000011">
    <property type="protein sequence ID" value="GFO70706.1"/>
    <property type="molecule type" value="Genomic_DNA"/>
</dbReference>
<accession>A0A6V8NDT8</accession>
<evidence type="ECO:0000313" key="13">
    <source>
        <dbReference type="Proteomes" id="UP000587586"/>
    </source>
</evidence>
<gene>
    <name evidence="12" type="ORF">GMLC_42850</name>
</gene>
<feature type="transmembrane region" description="Helical" evidence="10">
    <location>
        <begin position="99"/>
        <end position="117"/>
    </location>
</feature>
<dbReference type="Proteomes" id="UP000587586">
    <property type="component" value="Unassembled WGS sequence"/>
</dbReference>
<proteinExistence type="predicted"/>
<feature type="binding site" evidence="8">
    <location>
        <position position="506"/>
    </location>
    <ligand>
        <name>Mn(2+)</name>
        <dbReference type="ChEBI" id="CHEBI:29035"/>
    </ligand>
</feature>
<evidence type="ECO:0000256" key="3">
    <source>
        <dbReference type="ARBA" id="ARBA00022692"/>
    </source>
</evidence>
<evidence type="ECO:0000256" key="2">
    <source>
        <dbReference type="ARBA" id="ARBA00022475"/>
    </source>
</evidence>
<feature type="binding site" evidence="8">
    <location>
        <position position="505"/>
    </location>
    <ligand>
        <name>Mn(2+)</name>
        <dbReference type="ChEBI" id="CHEBI:29035"/>
    </ligand>
</feature>
<dbReference type="GO" id="GO:0005886">
    <property type="term" value="C:plasma membrane"/>
    <property type="evidence" value="ECO:0007669"/>
    <property type="project" value="UniProtKB-SubCell"/>
</dbReference>
<evidence type="ECO:0000256" key="5">
    <source>
        <dbReference type="ARBA" id="ARBA00023136"/>
    </source>
</evidence>